<dbReference type="Gene3D" id="3.90.1640.10">
    <property type="entry name" value="inorganic pyrophosphatase (n-terminal core)"/>
    <property type="match status" value="1"/>
</dbReference>
<dbReference type="Proteomes" id="UP001179842">
    <property type="component" value="Chromosome"/>
</dbReference>
<feature type="transmembrane region" description="Helical" evidence="1">
    <location>
        <begin position="40"/>
        <end position="62"/>
    </location>
</feature>
<reference evidence="4" key="1">
    <citation type="submission" date="2023-04" db="EMBL/GenBank/DDBJ databases">
        <title>Completed genome of Mycoplasma lagogenitalium type strain 12MS.</title>
        <authorList>
            <person name="Spergser J."/>
        </authorList>
    </citation>
    <scope>NUCLEOTIDE SEQUENCE</scope>
    <source>
        <strain evidence="4">12MS</strain>
    </source>
</reference>
<keyword evidence="1" id="KW-1133">Transmembrane helix</keyword>
<dbReference type="InterPro" id="IPR003156">
    <property type="entry name" value="DHHA1_dom"/>
</dbReference>
<protein>
    <submittedName>
        <fullName evidence="4">DHHA1 domain-containing protein</fullName>
    </submittedName>
</protein>
<name>A0ABY8LU94_9BACT</name>
<feature type="domain" description="DHHA1" evidence="3">
    <location>
        <begin position="569"/>
        <end position="659"/>
    </location>
</feature>
<evidence type="ECO:0000259" key="2">
    <source>
        <dbReference type="Pfam" id="PF01368"/>
    </source>
</evidence>
<evidence type="ECO:0000313" key="4">
    <source>
        <dbReference type="EMBL" id="WGI36801.1"/>
    </source>
</evidence>
<keyword evidence="5" id="KW-1185">Reference proteome</keyword>
<dbReference type="RefSeq" id="WP_280102103.1">
    <property type="nucleotide sequence ID" value="NZ_CP122979.1"/>
</dbReference>
<dbReference type="PIRSF" id="PIRSF026583">
    <property type="entry name" value="YybT"/>
    <property type="match status" value="1"/>
</dbReference>
<keyword evidence="1" id="KW-0472">Membrane</keyword>
<proteinExistence type="predicted"/>
<dbReference type="SUPFAM" id="SSF64182">
    <property type="entry name" value="DHH phosphoesterases"/>
    <property type="match status" value="1"/>
</dbReference>
<keyword evidence="1" id="KW-0812">Transmembrane</keyword>
<organism evidence="4 5">
    <name type="scientific">Mesomycoplasma lagogenitalium</name>
    <dbReference type="NCBI Taxonomy" id="171286"/>
    <lineage>
        <taxon>Bacteria</taxon>
        <taxon>Bacillati</taxon>
        <taxon>Mycoplasmatota</taxon>
        <taxon>Mycoplasmoidales</taxon>
        <taxon>Metamycoplasmataceae</taxon>
        <taxon>Mesomycoplasma</taxon>
    </lineage>
</organism>
<dbReference type="Pfam" id="PF24898">
    <property type="entry name" value="GGDEF_GdpP"/>
    <property type="match status" value="1"/>
</dbReference>
<feature type="domain" description="DDH" evidence="2">
    <location>
        <begin position="342"/>
        <end position="509"/>
    </location>
</feature>
<dbReference type="InterPro" id="IPR014528">
    <property type="entry name" value="GdpP/PdeA"/>
</dbReference>
<gene>
    <name evidence="4" type="ORF">QEG99_00740</name>
</gene>
<evidence type="ECO:0000256" key="1">
    <source>
        <dbReference type="SAM" id="Phobius"/>
    </source>
</evidence>
<dbReference type="PANTHER" id="PTHR47618">
    <property type="entry name" value="BIFUNCTIONAL OLIGORIBONUCLEASE AND PAP PHOSPHATASE NRNA"/>
    <property type="match status" value="1"/>
</dbReference>
<dbReference type="Gene3D" id="3.10.310.30">
    <property type="match status" value="1"/>
</dbReference>
<dbReference type="InterPro" id="IPR051319">
    <property type="entry name" value="Oligoribo/pAp-PDE_c-di-AMP_PDE"/>
</dbReference>
<dbReference type="InterPro" id="IPR038763">
    <property type="entry name" value="DHH_sf"/>
</dbReference>
<dbReference type="EMBL" id="CP122979">
    <property type="protein sequence ID" value="WGI36801.1"/>
    <property type="molecule type" value="Genomic_DNA"/>
</dbReference>
<feature type="transmembrane region" description="Helical" evidence="1">
    <location>
        <begin position="6"/>
        <end position="28"/>
    </location>
</feature>
<dbReference type="PANTHER" id="PTHR47618:SF2">
    <property type="entry name" value="CYCLIC-DI-AMP PHOSPHODIESTERASE GDPP"/>
    <property type="match status" value="1"/>
</dbReference>
<dbReference type="Pfam" id="PF01368">
    <property type="entry name" value="DHH"/>
    <property type="match status" value="1"/>
</dbReference>
<sequence length="669" mass="75480">MNKKTTAIISIGFGIIILIVLSLIFVALYKTNIISSGALFTIFLIFLLLITIGFFLTLWVYLNKFSKIHSSLYNYIKDVIEDSNLGIVLHSTTGKVIWTSSFIEKRFAKKWIGKNVNELFNQNKNLDEDDEIIFSEDGYTYLAKKYRDANSISIRDITLYNNVLENYNRDKIIIGEIEIDNFQLLLSSLGEEDFFKIQTSVISLLDELSKTYNFSYRQYIDGKFWIVTNYETFEKLRSKNFSVFNEIEVKLSNSSNDVKQIVTLSVGIVYGTNQIFKLNQMAKDALMHSKTRGGNQITVGQYGQRNVVYGSNSEISSNSSRSELNYVAKKMLQVLEDPEVENIILYGHKYADLDAIGSAYALGHFLINYAKHKFNLNKKMFIQNVTFDATTENFLNNNVSEIDKKIFLKPTIATKMTNKNTMVVVLDTAEASRIENPTAFNNSDPRKVFIFDHHRVVSGKPDFLAKGNDYIETTASSTSEIITDLIALNSSSEIRLISPFVAQILLNGIYMDTNQFKKSTTMKTFNAASILVKWGAQSAKSIETLKISEEIFELINTITKNVEEVKPGFLLAYTDKEINLDVVSIAADFMLNIQGRRATFVVAKVIGKDKYKMSARGINNTNVQIIAEAVGGGGHFSAAAAESTTETLEEFVDNIRQAIVSVRYESNNN</sequence>
<evidence type="ECO:0000313" key="5">
    <source>
        <dbReference type="Proteomes" id="UP001179842"/>
    </source>
</evidence>
<dbReference type="InterPro" id="IPR001667">
    <property type="entry name" value="DDH_dom"/>
</dbReference>
<evidence type="ECO:0000259" key="3">
    <source>
        <dbReference type="Pfam" id="PF02272"/>
    </source>
</evidence>
<dbReference type="Pfam" id="PF02272">
    <property type="entry name" value="DHHA1"/>
    <property type="match status" value="1"/>
</dbReference>
<accession>A0ABY8LU94</accession>